<accession>A0A9N9P9W0</accession>
<reference evidence="1" key="1">
    <citation type="submission" date="2021-06" db="EMBL/GenBank/DDBJ databases">
        <authorList>
            <person name="Kallberg Y."/>
            <person name="Tangrot J."/>
            <person name="Rosling A."/>
        </authorList>
    </citation>
    <scope>NUCLEOTIDE SEQUENCE</scope>
    <source>
        <strain evidence="1">FL966</strain>
    </source>
</reference>
<name>A0A9N9P9W0_9GLOM</name>
<dbReference type="AlphaFoldDB" id="A0A9N9P9W0"/>
<gene>
    <name evidence="1" type="ORF">CPELLU_LOCUS17985</name>
</gene>
<evidence type="ECO:0000313" key="2">
    <source>
        <dbReference type="Proteomes" id="UP000789759"/>
    </source>
</evidence>
<keyword evidence="2" id="KW-1185">Reference proteome</keyword>
<proteinExistence type="predicted"/>
<feature type="non-terminal residue" evidence="1">
    <location>
        <position position="58"/>
    </location>
</feature>
<evidence type="ECO:0000313" key="1">
    <source>
        <dbReference type="EMBL" id="CAG8804234.1"/>
    </source>
</evidence>
<comment type="caution">
    <text evidence="1">The sequence shown here is derived from an EMBL/GenBank/DDBJ whole genome shotgun (WGS) entry which is preliminary data.</text>
</comment>
<organism evidence="1 2">
    <name type="scientific">Cetraspora pellucida</name>
    <dbReference type="NCBI Taxonomy" id="1433469"/>
    <lineage>
        <taxon>Eukaryota</taxon>
        <taxon>Fungi</taxon>
        <taxon>Fungi incertae sedis</taxon>
        <taxon>Mucoromycota</taxon>
        <taxon>Glomeromycotina</taxon>
        <taxon>Glomeromycetes</taxon>
        <taxon>Diversisporales</taxon>
        <taxon>Gigasporaceae</taxon>
        <taxon>Cetraspora</taxon>
    </lineage>
</organism>
<dbReference type="EMBL" id="CAJVQA010033258">
    <property type="protein sequence ID" value="CAG8804234.1"/>
    <property type="molecule type" value="Genomic_DNA"/>
</dbReference>
<dbReference type="Proteomes" id="UP000789759">
    <property type="component" value="Unassembled WGS sequence"/>
</dbReference>
<protein>
    <submittedName>
        <fullName evidence="1">2781_t:CDS:1</fullName>
    </submittedName>
</protein>
<sequence>NKGEFGGESNNINDTRNVEWESVLVGRKGLPVAMIENPSDKYNINIEEQDTPILAQQC</sequence>